<keyword evidence="8 10" id="KW-0238">DNA-binding</keyword>
<organism evidence="13 14">
    <name type="scientific">Candidatus Thiodiazotropha endolucinida</name>
    <dbReference type="NCBI Taxonomy" id="1655433"/>
    <lineage>
        <taxon>Bacteria</taxon>
        <taxon>Pseudomonadati</taxon>
        <taxon>Pseudomonadota</taxon>
        <taxon>Gammaproteobacteria</taxon>
        <taxon>Chromatiales</taxon>
        <taxon>Sedimenticolaceae</taxon>
        <taxon>Candidatus Thiodiazotropha</taxon>
    </lineage>
</organism>
<keyword evidence="1 10" id="KW-0540">Nuclease</keyword>
<dbReference type="GO" id="GO:0000724">
    <property type="term" value="P:double-strand break repair via homologous recombination"/>
    <property type="evidence" value="ECO:0007669"/>
    <property type="project" value="UniProtKB-UniRule"/>
</dbReference>
<dbReference type="InterPro" id="IPR006697">
    <property type="entry name" value="RecC"/>
</dbReference>
<dbReference type="HAMAP" id="MF_01486">
    <property type="entry name" value="RecC"/>
    <property type="match status" value="1"/>
</dbReference>
<evidence type="ECO:0000256" key="4">
    <source>
        <dbReference type="ARBA" id="ARBA00022801"/>
    </source>
</evidence>
<evidence type="ECO:0000256" key="3">
    <source>
        <dbReference type="ARBA" id="ARBA00022763"/>
    </source>
</evidence>
<evidence type="ECO:0000256" key="11">
    <source>
        <dbReference type="SAM" id="Coils"/>
    </source>
</evidence>
<reference evidence="13 14" key="1">
    <citation type="submission" date="2016-06" db="EMBL/GenBank/DDBJ databases">
        <title>Genome sequence of endosymbiont of Candidatus Endolucinida thiodiazotropha.</title>
        <authorList>
            <person name="Poehlein A."/>
            <person name="Koenig S."/>
            <person name="Heiden S.E."/>
            <person name="Thuermer A."/>
            <person name="Voget S."/>
            <person name="Daniel R."/>
            <person name="Markert S."/>
            <person name="Gros O."/>
            <person name="Schweder T."/>
        </authorList>
    </citation>
    <scope>NUCLEOTIDE SEQUENCE [LARGE SCALE GENOMIC DNA]</scope>
    <source>
        <strain evidence="13 14">COS</strain>
    </source>
</reference>
<evidence type="ECO:0000256" key="10">
    <source>
        <dbReference type="HAMAP-Rule" id="MF_01486"/>
    </source>
</evidence>
<dbReference type="GO" id="GO:0008854">
    <property type="term" value="F:exodeoxyribonuclease V activity"/>
    <property type="evidence" value="ECO:0007669"/>
    <property type="project" value="InterPro"/>
</dbReference>
<dbReference type="Gene3D" id="3.40.50.300">
    <property type="entry name" value="P-loop containing nucleotide triphosphate hydrolases"/>
    <property type="match status" value="2"/>
</dbReference>
<keyword evidence="6 10" id="KW-0269">Exonuclease</keyword>
<dbReference type="InterPro" id="IPR041500">
    <property type="entry name" value="RecC_C"/>
</dbReference>
<accession>A0A7Z0VNS6</accession>
<evidence type="ECO:0000256" key="8">
    <source>
        <dbReference type="ARBA" id="ARBA00023125"/>
    </source>
</evidence>
<gene>
    <name evidence="10 13" type="primary">recC</name>
    <name evidence="13" type="ORF">CODIS_09480</name>
</gene>
<dbReference type="GO" id="GO:0003678">
    <property type="term" value="F:DNA helicase activity"/>
    <property type="evidence" value="ECO:0007669"/>
    <property type="project" value="UniProtKB-UniRule"/>
</dbReference>
<keyword evidence="2 10" id="KW-0547">Nucleotide-binding</keyword>
<evidence type="ECO:0000256" key="9">
    <source>
        <dbReference type="ARBA" id="ARBA00023204"/>
    </source>
</evidence>
<dbReference type="Pfam" id="PF17946">
    <property type="entry name" value="RecC_C"/>
    <property type="match status" value="1"/>
</dbReference>
<dbReference type="GO" id="GO:0005524">
    <property type="term" value="F:ATP binding"/>
    <property type="evidence" value="ECO:0007669"/>
    <property type="project" value="UniProtKB-UniRule"/>
</dbReference>
<name>A0A7Z0VNS6_9GAMM</name>
<dbReference type="Gene3D" id="1.10.10.990">
    <property type="match status" value="1"/>
</dbReference>
<dbReference type="RefSeq" id="WP_069121702.1">
    <property type="nucleotide sequence ID" value="NZ_MARB01000004.1"/>
</dbReference>
<dbReference type="InterPro" id="IPR011335">
    <property type="entry name" value="Restrct_endonuc-II-like"/>
</dbReference>
<feature type="domain" description="RecC C-terminal" evidence="12">
    <location>
        <begin position="773"/>
        <end position="991"/>
    </location>
</feature>
<keyword evidence="11" id="KW-0175">Coiled coil</keyword>
<evidence type="ECO:0000256" key="1">
    <source>
        <dbReference type="ARBA" id="ARBA00022722"/>
    </source>
</evidence>
<keyword evidence="14" id="KW-1185">Reference proteome</keyword>
<dbReference type="GO" id="GO:0009338">
    <property type="term" value="C:exodeoxyribonuclease V complex"/>
    <property type="evidence" value="ECO:0007669"/>
    <property type="project" value="InterPro"/>
</dbReference>
<evidence type="ECO:0000259" key="12">
    <source>
        <dbReference type="Pfam" id="PF17946"/>
    </source>
</evidence>
<proteinExistence type="inferred from homology"/>
<comment type="similarity">
    <text evidence="10">Belongs to the RecC family.</text>
</comment>
<feature type="coiled-coil region" evidence="11">
    <location>
        <begin position="551"/>
        <end position="578"/>
    </location>
</feature>
<dbReference type="SUPFAM" id="SSF52540">
    <property type="entry name" value="P-loop containing nucleoside triphosphate hydrolases"/>
    <property type="match status" value="2"/>
</dbReference>
<keyword evidence="9 10" id="KW-0234">DNA repair</keyword>
<dbReference type="SUPFAM" id="SSF52980">
    <property type="entry name" value="Restriction endonuclease-like"/>
    <property type="match status" value="1"/>
</dbReference>
<protein>
    <recommendedName>
        <fullName evidence="10">RecBCD enzyme subunit RecC</fullName>
    </recommendedName>
    <alternativeName>
        <fullName evidence="10">Exonuclease V subunit RecC</fullName>
        <shortName evidence="10">ExoV subunit RecC</shortName>
    </alternativeName>
    <alternativeName>
        <fullName evidence="10">Helicase/nuclease RecBCD subunit RecC</fullName>
    </alternativeName>
</protein>
<sequence>MLRLYQSNHLESLATRLSGLLAEPAGEALQQEQVIVQHPGMARWLSLRIAGHLGICANLSFPLPAAFIWQLFHTLLPDVPDYDRYQPKRLTWRIYRLLRDVDEKLTDPSVTGYLAGADDIKRFQLAQQLAMLFDRYLIYRPDWILKWQQGEAATEGDEWQAGLWRHLTEEDAVHWVSLQLQLSGMSTTSFQKILPPRVFIFGVPTLSPGYLEIIRHVASLIDVHLFLLNPCEAHWADIVSPSEQAQLALQSREQALYLEVGNPLLATMGRQGRDFFAAINEMDPGGEELYQRQRDDLLLHQIQNQILTLSEPQSGCSTDGSVTLHRCHSPMREVEVLYDQLLALFEDLPDLTASDILVMTPDIDRYGPLIKAHFSSPGSRPKIPFRISGGGLLQDNPLATALLEIVQLPGSRYPVGSVLNLLEYPAIRRRFGLDEEGVERVTQWLNQAAVHWGRDGESKHSLGLPAEQSNTWRSGLWQLLLGYAMQGDAGELWHHHYPLDAVEGSEGQWLGGLLAFCDALFALEDHLMIDRSSQAWVNFLIGLTEQFFSSDEESEAQLESVREAIHALAQEMQQAGIEEQIPIAPIRYRLQELLNISVDRGFMGGGVNFCALAPMRSLPFRVIALIGMNDGAFPRQQPELGFDLMSSAFRRGDRSRRADDRYLFLETLISARDRLLISYVGRSQHDNTLLPPSVVVDELCDSLQLMVAESGMKEIIFDHPLQPFSRAYFLADSTLFSYSAEMYEAAMRVGNGDRNELPLVETPLAETEGDGLIDLQQFLHFFTNPLKGFADIRLNLDLGQAEQLPEEREPFTLAHFDRLALEHELVESMLADQSPEALYEQLRARGRLPHGMAGEQTFGQMQSRAAAMVQRIQALDGGDLLQPLGVDLKFDEHHLVGHLHGVTTGGLLIYSTDRLYPYQMVRHWIRHLLLNALNPPGVTPTTCLLEGDRTGHYRSVETAKVHLETLIRRYRQGLRLPLSFIPATAWIYQEKLEQGGEEVARKAARQRWFGNRFQPGDVDKPYHRLLRPDRPALDQTFFDTSRELLQPLMDHLEWQG</sequence>
<dbReference type="PANTHER" id="PTHR30591">
    <property type="entry name" value="RECBCD ENZYME SUBUNIT RECC"/>
    <property type="match status" value="1"/>
</dbReference>
<dbReference type="EMBL" id="MARB01000004">
    <property type="protein sequence ID" value="ODJ88853.1"/>
    <property type="molecule type" value="Genomic_DNA"/>
</dbReference>
<dbReference type="InterPro" id="IPR027417">
    <property type="entry name" value="P-loop_NTPase"/>
</dbReference>
<comment type="subunit">
    <text evidence="10">Heterotrimer of RecB, RecC and RecD. All subunits contribute to DNA-binding.</text>
</comment>
<dbReference type="OrthoDB" id="9762834at2"/>
<comment type="miscellaneous">
    <text evidence="10">In the RecBCD complex, RecB has a slow 3'-5' helicase, an exonuclease activity and loads RecA onto ssDNA, RecD has a fast 5'-3' helicase activity, while RecC stimulates the ATPase and processivity of the RecB helicase and contributes to recognition of the Chi site.</text>
</comment>
<keyword evidence="4 10" id="KW-0378">Hydrolase</keyword>
<dbReference type="NCBIfam" id="TIGR01450">
    <property type="entry name" value="recC"/>
    <property type="match status" value="1"/>
</dbReference>
<evidence type="ECO:0000313" key="13">
    <source>
        <dbReference type="EMBL" id="ODJ88853.1"/>
    </source>
</evidence>
<dbReference type="InterPro" id="IPR013986">
    <property type="entry name" value="DExx_box_DNA_helicase_dom_sf"/>
</dbReference>
<comment type="caution">
    <text evidence="13">The sequence shown here is derived from an EMBL/GenBank/DDBJ whole genome shotgun (WGS) entry which is preliminary data.</text>
</comment>
<evidence type="ECO:0000256" key="2">
    <source>
        <dbReference type="ARBA" id="ARBA00022741"/>
    </source>
</evidence>
<dbReference type="Gene3D" id="1.10.10.160">
    <property type="match status" value="1"/>
</dbReference>
<keyword evidence="7 10" id="KW-0067">ATP-binding</keyword>
<dbReference type="PANTHER" id="PTHR30591:SF1">
    <property type="entry name" value="RECBCD ENZYME SUBUNIT RECC"/>
    <property type="match status" value="1"/>
</dbReference>
<keyword evidence="5 10" id="KW-0347">Helicase</keyword>
<evidence type="ECO:0000256" key="6">
    <source>
        <dbReference type="ARBA" id="ARBA00022839"/>
    </source>
</evidence>
<dbReference type="GO" id="GO:0003677">
    <property type="term" value="F:DNA binding"/>
    <property type="evidence" value="ECO:0007669"/>
    <property type="project" value="UniProtKB-UniRule"/>
</dbReference>
<dbReference type="Gene3D" id="3.40.50.10930">
    <property type="match status" value="1"/>
</dbReference>
<evidence type="ECO:0000313" key="14">
    <source>
        <dbReference type="Proteomes" id="UP000094769"/>
    </source>
</evidence>
<comment type="function">
    <text evidence="10">A helicase/nuclease that prepares dsDNA breaks (DSB) for recombinational DNA repair. Binds to DSBs and unwinds DNA via a highly rapid and processive ATP-dependent bidirectional helicase activity. Unwinds dsDNA until it encounters a Chi (crossover hotspot instigator) sequence from the 3' direction. Cuts ssDNA a few nucleotides 3' to the Chi site. The properties and activities of the enzyme are changed at Chi. The Chi-altered holoenzyme produces a long 3'-ssDNA overhang and facilitates RecA-binding to the ssDNA for homologous DNA recombination and repair. Holoenzyme degrades any linearized DNA that is unable to undergo homologous recombination. In the holoenzyme this subunit recognizes the wild-type Chi sequence, and when added to isolated RecB increases its ATP-dependent helicase processivity.</text>
</comment>
<keyword evidence="3 10" id="KW-0227">DNA damage</keyword>
<dbReference type="AlphaFoldDB" id="A0A7Z0VNS6"/>
<evidence type="ECO:0000256" key="5">
    <source>
        <dbReference type="ARBA" id="ARBA00022806"/>
    </source>
</evidence>
<dbReference type="Pfam" id="PF04257">
    <property type="entry name" value="Exonuc_V_gamma"/>
    <property type="match status" value="1"/>
</dbReference>
<dbReference type="PIRSF" id="PIRSF000980">
    <property type="entry name" value="RecC"/>
    <property type="match status" value="1"/>
</dbReference>
<evidence type="ECO:0000256" key="7">
    <source>
        <dbReference type="ARBA" id="ARBA00022840"/>
    </source>
</evidence>
<dbReference type="Proteomes" id="UP000094769">
    <property type="component" value="Unassembled WGS sequence"/>
</dbReference>